<sequence>MGARRKNTFTTFLSDVIDDSKALVDDLIDRAQEFEEKTRDAATSALGDEDSSSPSADEVAGLKCALSELTEKVDRLAAVKAGAK</sequence>
<gene>
    <name evidence="2" type="ORF">GII31_15015</name>
</gene>
<reference evidence="2" key="1">
    <citation type="journal article" date="2021" name="Nat. Microbiol.">
        <title>Cocultivation of an ultrasmall environmental parasitic bacterium with lytic ability against bacteria associated with wastewater foams.</title>
        <authorList>
            <person name="Batinovic S."/>
            <person name="Rose J.J.A."/>
            <person name="Ratcliffe J."/>
            <person name="Seviour R.J."/>
            <person name="Petrovski S."/>
        </authorList>
    </citation>
    <scope>NUCLEOTIDE SEQUENCE</scope>
    <source>
        <strain evidence="2">CON9</strain>
    </source>
</reference>
<dbReference type="Proteomes" id="UP001059836">
    <property type="component" value="Chromosome"/>
</dbReference>
<name>A0ABX6IKV4_9ACTN</name>
<organism evidence="2 3">
    <name type="scientific">Gordonia pseudamarae</name>
    <dbReference type="NCBI Taxonomy" id="2831662"/>
    <lineage>
        <taxon>Bacteria</taxon>
        <taxon>Bacillati</taxon>
        <taxon>Actinomycetota</taxon>
        <taxon>Actinomycetes</taxon>
        <taxon>Mycobacteriales</taxon>
        <taxon>Gordoniaceae</taxon>
        <taxon>Gordonia</taxon>
    </lineage>
</organism>
<feature type="region of interest" description="Disordered" evidence="1">
    <location>
        <begin position="38"/>
        <end position="58"/>
    </location>
</feature>
<protein>
    <submittedName>
        <fullName evidence="2">Uncharacterized protein</fullName>
    </submittedName>
</protein>
<accession>A0ABX6IKV4</accession>
<dbReference type="RefSeq" id="WP_213244231.1">
    <property type="nucleotide sequence ID" value="NZ_CP045806.1"/>
</dbReference>
<keyword evidence="3" id="KW-1185">Reference proteome</keyword>
<evidence type="ECO:0000313" key="2">
    <source>
        <dbReference type="EMBL" id="QHN35984.1"/>
    </source>
</evidence>
<evidence type="ECO:0000256" key="1">
    <source>
        <dbReference type="SAM" id="MobiDB-lite"/>
    </source>
</evidence>
<proteinExistence type="predicted"/>
<dbReference type="EMBL" id="CP045809">
    <property type="protein sequence ID" value="QHN35984.1"/>
    <property type="molecule type" value="Genomic_DNA"/>
</dbReference>
<evidence type="ECO:0000313" key="3">
    <source>
        <dbReference type="Proteomes" id="UP001059836"/>
    </source>
</evidence>